<sequence length="204" mass="22604">MNQTVVVGITGGIAAYKSLDLVRLLKKAGFDVFVIMTAHATRMVQPRDFEKASGNEVFRDLFVKGFNFNTVLNTRKVDHIELADKADLLVIVPATANIIAKLAHGIADDFLTTTALAVTKPTIICPSMNVNMWNNPATQENIQKLKKFGYQIVEPVSGMLACGYEGKGKLKDIKLIYDEILRQLNQTQLLKGKMSLTGCRRITF</sequence>
<dbReference type="GO" id="GO:0015937">
    <property type="term" value="P:coenzyme A biosynthetic process"/>
    <property type="evidence" value="ECO:0007669"/>
    <property type="project" value="TreeGrafter"/>
</dbReference>
<dbReference type="Gene3D" id="3.40.50.1950">
    <property type="entry name" value="Flavin prenyltransferase-like"/>
    <property type="match status" value="1"/>
</dbReference>
<evidence type="ECO:0000259" key="1">
    <source>
        <dbReference type="Pfam" id="PF02441"/>
    </source>
</evidence>
<dbReference type="InterPro" id="IPR036551">
    <property type="entry name" value="Flavin_trans-like"/>
</dbReference>
<dbReference type="InterPro" id="IPR003382">
    <property type="entry name" value="Flavoprotein"/>
</dbReference>
<dbReference type="PATRIC" id="fig|1618446.3.peg.1522"/>
<dbReference type="SUPFAM" id="SSF52507">
    <property type="entry name" value="Homo-oligomeric flavin-containing Cys decarboxylases, HFCD"/>
    <property type="match status" value="1"/>
</dbReference>
<reference evidence="2 3" key="1">
    <citation type="journal article" date="2015" name="Nature">
        <title>rRNA introns, odd ribosomes, and small enigmatic genomes across a large radiation of phyla.</title>
        <authorList>
            <person name="Brown C.T."/>
            <person name="Hug L.A."/>
            <person name="Thomas B.C."/>
            <person name="Sharon I."/>
            <person name="Castelle C.J."/>
            <person name="Singh A."/>
            <person name="Wilkins M.J."/>
            <person name="Williams K.H."/>
            <person name="Banfield J.F."/>
        </authorList>
    </citation>
    <scope>NUCLEOTIDE SEQUENCE [LARGE SCALE GENOMIC DNA]</scope>
</reference>
<proteinExistence type="predicted"/>
<dbReference type="Proteomes" id="UP000034050">
    <property type="component" value="Unassembled WGS sequence"/>
</dbReference>
<name>A0A0G1CFN9_9BACT</name>
<dbReference type="GO" id="GO:0071513">
    <property type="term" value="C:phosphopantothenoylcysteine decarboxylase complex"/>
    <property type="evidence" value="ECO:0007669"/>
    <property type="project" value="TreeGrafter"/>
</dbReference>
<protein>
    <submittedName>
        <fullName evidence="2">Phosphopantothenoylcysteine decarboxylase / Phosphopantothenoylcysteine synthetase</fullName>
    </submittedName>
</protein>
<dbReference type="PANTHER" id="PTHR14359:SF6">
    <property type="entry name" value="PHOSPHOPANTOTHENOYLCYSTEINE DECARBOXYLASE"/>
    <property type="match status" value="1"/>
</dbReference>
<accession>A0A0G1CFN9</accession>
<comment type="caution">
    <text evidence="2">The sequence shown here is derived from an EMBL/GenBank/DDBJ whole genome shotgun (WGS) entry which is preliminary data.</text>
</comment>
<evidence type="ECO:0000313" key="3">
    <source>
        <dbReference type="Proteomes" id="UP000034050"/>
    </source>
</evidence>
<dbReference type="Pfam" id="PF02441">
    <property type="entry name" value="Flavoprotein"/>
    <property type="match status" value="1"/>
</dbReference>
<gene>
    <name evidence="2" type="ORF">UV61_C0027G0002</name>
</gene>
<dbReference type="GO" id="GO:0010181">
    <property type="term" value="F:FMN binding"/>
    <property type="evidence" value="ECO:0007669"/>
    <property type="project" value="TreeGrafter"/>
</dbReference>
<feature type="domain" description="Flavoprotein" evidence="1">
    <location>
        <begin position="4"/>
        <end position="183"/>
    </location>
</feature>
<dbReference type="GO" id="GO:0004633">
    <property type="term" value="F:phosphopantothenoylcysteine decarboxylase activity"/>
    <property type="evidence" value="ECO:0007669"/>
    <property type="project" value="TreeGrafter"/>
</dbReference>
<dbReference type="AlphaFoldDB" id="A0A0G1CFN9"/>
<organism evidence="2 3">
    <name type="scientific">Candidatus Gottesmanbacteria bacterium GW2011_GWB1_43_11</name>
    <dbReference type="NCBI Taxonomy" id="1618446"/>
    <lineage>
        <taxon>Bacteria</taxon>
        <taxon>Candidatus Gottesmaniibacteriota</taxon>
    </lineage>
</organism>
<dbReference type="STRING" id="1618446.UV61_C0027G0002"/>
<dbReference type="PANTHER" id="PTHR14359">
    <property type="entry name" value="HOMO-OLIGOMERIC FLAVIN CONTAINING CYS DECARBOXYLASE FAMILY"/>
    <property type="match status" value="1"/>
</dbReference>
<dbReference type="EMBL" id="LCFD01000027">
    <property type="protein sequence ID" value="KKS84605.1"/>
    <property type="molecule type" value="Genomic_DNA"/>
</dbReference>
<evidence type="ECO:0000313" key="2">
    <source>
        <dbReference type="EMBL" id="KKS84605.1"/>
    </source>
</evidence>